<sequence length="463" mass="53944">MKSFLTKHFIFIALIIITLTGVRFCVLMHRQEIGHTLNTVENIRKNGKLRLITSKAVNTYYIYNRKPTGFEYDLAREFAQFMNVELDIITPGWSNMFAYLNQGKGDFIAAGLTITAPRLAYADFSIPYMTIQQRIIHHNLIFPPREIKEMAFDIFHVRRGTSYHNRLAEIKTSGVALEYVLHNNIPTEELIGMVHDREIKFTIADSNIALLNRRFFPDIRIGIPIQERESLAWAVRKNDTAMLKQVNKFFLYATNTGILQRITDRYYDNIDNFDAYELKKFHERIETRLPKYKNIIKEESAKHGFDWRLIAAIVYQESRFDPNAKSFTNVRGLMQVTRKTAKEMGIKNRRDPQQSVRAGIKYLSLMYKRFDYIEDESERLLFALASYNVGYGHVEDAISLARKQGNAPNTWKGLKAALPLLSKAKYYKQTKHGYARGWEPVDYVDRILTYFDILKQKKTAITG</sequence>
<evidence type="ECO:0000256" key="1">
    <source>
        <dbReference type="ARBA" id="ARBA00004339"/>
    </source>
</evidence>
<dbReference type="Gene3D" id="1.10.530.10">
    <property type="match status" value="1"/>
</dbReference>
<dbReference type="EMBL" id="PDTI01000015">
    <property type="protein sequence ID" value="PIE63137.1"/>
    <property type="molecule type" value="Genomic_DNA"/>
</dbReference>
<gene>
    <name evidence="6" type="ORF">CSA25_01765</name>
</gene>
<dbReference type="GO" id="GO:0008933">
    <property type="term" value="F:peptidoglycan lytic transglycosylase activity"/>
    <property type="evidence" value="ECO:0007669"/>
    <property type="project" value="InterPro"/>
</dbReference>
<dbReference type="GO" id="GO:0000270">
    <property type="term" value="P:peptidoglycan metabolic process"/>
    <property type="evidence" value="ECO:0007669"/>
    <property type="project" value="InterPro"/>
</dbReference>
<dbReference type="AlphaFoldDB" id="A0A2G6MSQ9"/>
<dbReference type="SUPFAM" id="SSF53850">
    <property type="entry name" value="Periplasmic binding protein-like II"/>
    <property type="match status" value="1"/>
</dbReference>
<protein>
    <submittedName>
        <fullName evidence="6">Membrane-bound lytic murein transglycosylase MltF</fullName>
    </submittedName>
</protein>
<evidence type="ECO:0000259" key="5">
    <source>
        <dbReference type="SMART" id="SM00062"/>
    </source>
</evidence>
<dbReference type="Gene3D" id="3.40.190.10">
    <property type="entry name" value="Periplasmic binding protein-like II"/>
    <property type="match status" value="2"/>
</dbReference>
<dbReference type="PANTHER" id="PTHR35936:SF32">
    <property type="entry name" value="MEMBRANE-BOUND LYTIC MUREIN TRANSGLYCOSYLASE F"/>
    <property type="match status" value="1"/>
</dbReference>
<evidence type="ECO:0000313" key="6">
    <source>
        <dbReference type="EMBL" id="PIE63137.1"/>
    </source>
</evidence>
<accession>A0A2G6MSQ9</accession>
<comment type="caution">
    <text evidence="6">The sequence shown here is derived from an EMBL/GenBank/DDBJ whole genome shotgun (WGS) entry which is preliminary data.</text>
</comment>
<dbReference type="Pfam" id="PF00497">
    <property type="entry name" value="SBP_bac_3"/>
    <property type="match status" value="1"/>
</dbReference>
<dbReference type="InterPro" id="IPR000189">
    <property type="entry name" value="Transglyc_AS"/>
</dbReference>
<keyword evidence="3" id="KW-0732">Signal</keyword>
<evidence type="ECO:0000256" key="3">
    <source>
        <dbReference type="ARBA" id="ARBA00022729"/>
    </source>
</evidence>
<comment type="subcellular location">
    <subcellularLocation>
        <location evidence="1">Cell outer membrane</location>
        <topology evidence="1">Peripheral membrane protein</topology>
    </subcellularLocation>
</comment>
<dbReference type="GO" id="GO:0009279">
    <property type="term" value="C:cell outer membrane"/>
    <property type="evidence" value="ECO:0007669"/>
    <property type="project" value="UniProtKB-SubCell"/>
</dbReference>
<dbReference type="PANTHER" id="PTHR35936">
    <property type="entry name" value="MEMBRANE-BOUND LYTIC MUREIN TRANSGLYCOSYLASE F"/>
    <property type="match status" value="1"/>
</dbReference>
<dbReference type="SMART" id="SM00062">
    <property type="entry name" value="PBPb"/>
    <property type="match status" value="1"/>
</dbReference>
<dbReference type="InterPro" id="IPR008258">
    <property type="entry name" value="Transglycosylase_SLT_dom_1"/>
</dbReference>
<dbReference type="InterPro" id="IPR001638">
    <property type="entry name" value="Solute-binding_3/MltF_N"/>
</dbReference>
<keyword evidence="4" id="KW-0472">Membrane</keyword>
<proteinExistence type="inferred from homology"/>
<reference evidence="6 7" key="1">
    <citation type="submission" date="2017-10" db="EMBL/GenBank/DDBJ databases">
        <title>Novel microbial diversity and functional potential in the marine mammal oral microbiome.</title>
        <authorList>
            <person name="Dudek N.K."/>
            <person name="Sun C.L."/>
            <person name="Burstein D."/>
            <person name="Kantor R.S."/>
            <person name="Aliaga Goltsman D.S."/>
            <person name="Bik E.M."/>
            <person name="Thomas B.C."/>
            <person name="Banfield J.F."/>
            <person name="Relman D.A."/>
        </authorList>
    </citation>
    <scope>NUCLEOTIDE SEQUENCE [LARGE SCALE GENOMIC DNA]</scope>
    <source>
        <strain evidence="6">DOLJORAL78_47_202</strain>
    </source>
</reference>
<name>A0A2G6MSQ9_9BACT</name>
<dbReference type="PROSITE" id="PS00922">
    <property type="entry name" value="TRANSGLYCOSYLASE"/>
    <property type="match status" value="1"/>
</dbReference>
<feature type="domain" description="Solute-binding protein family 3/N-terminal" evidence="5">
    <location>
        <begin position="48"/>
        <end position="270"/>
    </location>
</feature>
<evidence type="ECO:0000256" key="2">
    <source>
        <dbReference type="ARBA" id="ARBA00007734"/>
    </source>
</evidence>
<keyword evidence="4" id="KW-0998">Cell outer membrane</keyword>
<dbReference type="InterPro" id="IPR023346">
    <property type="entry name" value="Lysozyme-like_dom_sf"/>
</dbReference>
<dbReference type="Proteomes" id="UP000231203">
    <property type="component" value="Unassembled WGS sequence"/>
</dbReference>
<dbReference type="SUPFAM" id="SSF53955">
    <property type="entry name" value="Lysozyme-like"/>
    <property type="match status" value="1"/>
</dbReference>
<evidence type="ECO:0000256" key="4">
    <source>
        <dbReference type="ARBA" id="ARBA00023237"/>
    </source>
</evidence>
<comment type="similarity">
    <text evidence="2">Belongs to the transglycosylase Slt family.</text>
</comment>
<dbReference type="CDD" id="cd01009">
    <property type="entry name" value="PBP2_YfhD_N"/>
    <property type="match status" value="1"/>
</dbReference>
<dbReference type="CDD" id="cd13403">
    <property type="entry name" value="MLTF-like"/>
    <property type="match status" value="1"/>
</dbReference>
<evidence type="ECO:0000313" key="7">
    <source>
        <dbReference type="Proteomes" id="UP000231203"/>
    </source>
</evidence>
<dbReference type="NCBIfam" id="NF008112">
    <property type="entry name" value="PRK10859.1"/>
    <property type="match status" value="1"/>
</dbReference>
<dbReference type="Pfam" id="PF01464">
    <property type="entry name" value="SLT"/>
    <property type="match status" value="1"/>
</dbReference>
<organism evidence="6 7">
    <name type="scientific">Desulfobacter postgatei</name>
    <dbReference type="NCBI Taxonomy" id="2293"/>
    <lineage>
        <taxon>Bacteria</taxon>
        <taxon>Pseudomonadati</taxon>
        <taxon>Thermodesulfobacteriota</taxon>
        <taxon>Desulfobacteria</taxon>
        <taxon>Desulfobacterales</taxon>
        <taxon>Desulfobacteraceae</taxon>
        <taxon>Desulfobacter</taxon>
    </lineage>
</organism>